<dbReference type="OrthoDB" id="2745898at2759"/>
<gene>
    <name evidence="1" type="ORF">BT96DRAFT_458912</name>
</gene>
<evidence type="ECO:0000313" key="1">
    <source>
        <dbReference type="EMBL" id="KAE9409828.1"/>
    </source>
</evidence>
<dbReference type="EMBL" id="ML769386">
    <property type="protein sequence ID" value="KAE9409828.1"/>
    <property type="molecule type" value="Genomic_DNA"/>
</dbReference>
<evidence type="ECO:0000313" key="2">
    <source>
        <dbReference type="Proteomes" id="UP000799118"/>
    </source>
</evidence>
<organism evidence="1 2">
    <name type="scientific">Gymnopus androsaceus JB14</name>
    <dbReference type="NCBI Taxonomy" id="1447944"/>
    <lineage>
        <taxon>Eukaryota</taxon>
        <taxon>Fungi</taxon>
        <taxon>Dikarya</taxon>
        <taxon>Basidiomycota</taxon>
        <taxon>Agaricomycotina</taxon>
        <taxon>Agaricomycetes</taxon>
        <taxon>Agaricomycetidae</taxon>
        <taxon>Agaricales</taxon>
        <taxon>Marasmiineae</taxon>
        <taxon>Omphalotaceae</taxon>
        <taxon>Gymnopus</taxon>
    </lineage>
</organism>
<proteinExistence type="predicted"/>
<accession>A0A6A4IL23</accession>
<dbReference type="AlphaFoldDB" id="A0A6A4IL23"/>
<name>A0A6A4IL23_9AGAR</name>
<dbReference type="Proteomes" id="UP000799118">
    <property type="component" value="Unassembled WGS sequence"/>
</dbReference>
<keyword evidence="2" id="KW-1185">Reference proteome</keyword>
<evidence type="ECO:0008006" key="3">
    <source>
        <dbReference type="Google" id="ProtNLM"/>
    </source>
</evidence>
<reference evidence="1" key="1">
    <citation type="journal article" date="2019" name="Environ. Microbiol.">
        <title>Fungal ecological strategies reflected in gene transcription - a case study of two litter decomposers.</title>
        <authorList>
            <person name="Barbi F."/>
            <person name="Kohler A."/>
            <person name="Barry K."/>
            <person name="Baskaran P."/>
            <person name="Daum C."/>
            <person name="Fauchery L."/>
            <person name="Ihrmark K."/>
            <person name="Kuo A."/>
            <person name="LaButti K."/>
            <person name="Lipzen A."/>
            <person name="Morin E."/>
            <person name="Grigoriev I.V."/>
            <person name="Henrissat B."/>
            <person name="Lindahl B."/>
            <person name="Martin F."/>
        </authorList>
    </citation>
    <scope>NUCLEOTIDE SEQUENCE</scope>
    <source>
        <strain evidence="1">JB14</strain>
    </source>
</reference>
<sequence>MVASTSPTLRKHIHTLNSGVRIMNDDALNSSKSPVDSEPRFPNEIFAIIIDNLSNDLSSLRETSLVCKDFIDLSQRHIFRRIDLAMCSHSEPVYPPDLERIHRLSAILGGPQTVSWGIFVQSFHFCIPLGSAALATEILMKSLQNMPSLTDLGLTYPGYEHLQIIQNHCTQSLKRLSITSPYAYHSQHFQVFQKILASMSNLESLAMLDRHLESEEGDSFWILEPMTLILPNTLREVRFGGMELGILQAVVRGMKMSYPPMLRNVVVEFRQ</sequence>
<protein>
    <recommendedName>
        <fullName evidence="3">F-box domain-containing protein</fullName>
    </recommendedName>
</protein>